<evidence type="ECO:0000256" key="6">
    <source>
        <dbReference type="SAM" id="Phobius"/>
    </source>
</evidence>
<dbReference type="InterPro" id="IPR008457">
    <property type="entry name" value="Cu-R_CopD_dom"/>
</dbReference>
<dbReference type="EMBL" id="AP027141">
    <property type="protein sequence ID" value="BDV32339.1"/>
    <property type="molecule type" value="Genomic_DNA"/>
</dbReference>
<keyword evidence="2" id="KW-1003">Cell membrane</keyword>
<proteinExistence type="predicted"/>
<reference evidence="8 9" key="1">
    <citation type="submission" date="2022-12" db="EMBL/GenBank/DDBJ databases">
        <title>Microbacterium terricola strain KV-448 chromosome, complete genome.</title>
        <authorList>
            <person name="Oshima T."/>
            <person name="Moriya T."/>
            <person name="Bessho Y."/>
        </authorList>
    </citation>
    <scope>NUCLEOTIDE SEQUENCE [LARGE SCALE GENOMIC DNA]</scope>
    <source>
        <strain evidence="8 9">KV-448</strain>
    </source>
</reference>
<feature type="domain" description="Copper resistance protein D" evidence="7">
    <location>
        <begin position="244"/>
        <end position="341"/>
    </location>
</feature>
<keyword evidence="5 6" id="KW-0472">Membrane</keyword>
<evidence type="ECO:0000256" key="2">
    <source>
        <dbReference type="ARBA" id="ARBA00022475"/>
    </source>
</evidence>
<dbReference type="PANTHER" id="PTHR34820">
    <property type="entry name" value="INNER MEMBRANE PROTEIN YEBZ"/>
    <property type="match status" value="1"/>
</dbReference>
<feature type="transmembrane region" description="Helical" evidence="6">
    <location>
        <begin position="449"/>
        <end position="473"/>
    </location>
</feature>
<feature type="transmembrane region" description="Helical" evidence="6">
    <location>
        <begin position="181"/>
        <end position="201"/>
    </location>
</feature>
<feature type="transmembrane region" description="Helical" evidence="6">
    <location>
        <begin position="249"/>
        <end position="270"/>
    </location>
</feature>
<gene>
    <name evidence="8" type="ORF">Microterr_29990</name>
</gene>
<feature type="transmembrane region" description="Helical" evidence="6">
    <location>
        <begin position="416"/>
        <end position="437"/>
    </location>
</feature>
<evidence type="ECO:0000313" key="9">
    <source>
        <dbReference type="Proteomes" id="UP001317779"/>
    </source>
</evidence>
<feature type="transmembrane region" description="Helical" evidence="6">
    <location>
        <begin position="32"/>
        <end position="57"/>
    </location>
</feature>
<dbReference type="InterPro" id="IPR019108">
    <property type="entry name" value="Caa3_assmbl_CtaG-rel"/>
</dbReference>
<evidence type="ECO:0000259" key="7">
    <source>
        <dbReference type="Pfam" id="PF05425"/>
    </source>
</evidence>
<dbReference type="InterPro" id="IPR032694">
    <property type="entry name" value="CopC/D"/>
</dbReference>
<feature type="transmembrane region" description="Helical" evidence="6">
    <location>
        <begin position="323"/>
        <end position="342"/>
    </location>
</feature>
<feature type="transmembrane region" description="Helical" evidence="6">
    <location>
        <begin position="566"/>
        <end position="591"/>
    </location>
</feature>
<feature type="transmembrane region" description="Helical" evidence="6">
    <location>
        <begin position="384"/>
        <end position="404"/>
    </location>
</feature>
<feature type="transmembrane region" description="Helical" evidence="6">
    <location>
        <begin position="104"/>
        <end position="127"/>
    </location>
</feature>
<comment type="subcellular location">
    <subcellularLocation>
        <location evidence="1">Cell membrane</location>
        <topology evidence="1">Multi-pass membrane protein</topology>
    </subcellularLocation>
</comment>
<accession>A0ABM8E3H4</accession>
<feature type="transmembrane region" description="Helical" evidence="6">
    <location>
        <begin position="282"/>
        <end position="303"/>
    </location>
</feature>
<keyword evidence="4 6" id="KW-1133">Transmembrane helix</keyword>
<feature type="transmembrane region" description="Helical" evidence="6">
    <location>
        <begin position="494"/>
        <end position="517"/>
    </location>
</feature>
<dbReference type="Pfam" id="PF05425">
    <property type="entry name" value="CopD"/>
    <property type="match status" value="1"/>
</dbReference>
<organism evidence="8 9">
    <name type="scientific">Microbacterium terricola</name>
    <dbReference type="NCBI Taxonomy" id="344163"/>
    <lineage>
        <taxon>Bacteria</taxon>
        <taxon>Bacillati</taxon>
        <taxon>Actinomycetota</taxon>
        <taxon>Actinomycetes</taxon>
        <taxon>Micrococcales</taxon>
        <taxon>Microbacteriaceae</taxon>
        <taxon>Microbacterium</taxon>
    </lineage>
</organism>
<evidence type="ECO:0000256" key="1">
    <source>
        <dbReference type="ARBA" id="ARBA00004651"/>
    </source>
</evidence>
<keyword evidence="9" id="KW-1185">Reference proteome</keyword>
<feature type="transmembrane region" description="Helical" evidence="6">
    <location>
        <begin position="537"/>
        <end position="554"/>
    </location>
</feature>
<feature type="transmembrane region" description="Helical" evidence="6">
    <location>
        <begin position="611"/>
        <end position="636"/>
    </location>
</feature>
<keyword evidence="3 6" id="KW-0812">Transmembrane</keyword>
<evidence type="ECO:0000256" key="4">
    <source>
        <dbReference type="ARBA" id="ARBA00022989"/>
    </source>
</evidence>
<dbReference type="Proteomes" id="UP001317779">
    <property type="component" value="Chromosome"/>
</dbReference>
<dbReference type="PANTHER" id="PTHR34820:SF4">
    <property type="entry name" value="INNER MEMBRANE PROTEIN YEBZ"/>
    <property type="match status" value="1"/>
</dbReference>
<dbReference type="Pfam" id="PF09678">
    <property type="entry name" value="Caa3_CtaG"/>
    <property type="match status" value="1"/>
</dbReference>
<evidence type="ECO:0000313" key="8">
    <source>
        <dbReference type="EMBL" id="BDV32339.1"/>
    </source>
</evidence>
<protein>
    <submittedName>
        <fullName evidence="8">ABC transporter permease</fullName>
    </submittedName>
</protein>
<feature type="transmembrane region" description="Helical" evidence="6">
    <location>
        <begin position="69"/>
        <end position="92"/>
    </location>
</feature>
<feature type="transmembrane region" description="Helical" evidence="6">
    <location>
        <begin position="156"/>
        <end position="174"/>
    </location>
</feature>
<evidence type="ECO:0000256" key="5">
    <source>
        <dbReference type="ARBA" id="ARBA00023136"/>
    </source>
</evidence>
<sequence>MIPTPAPHGADAPRTAAAGGISPRALRAIGPLILVVAALVTAIWALAFGGGAAPLVIGDPGPAVRWGLPLATLAVNLSAAGTVGALVVALFALEAGTREFDASLDLASLSSAVFTVAAAATGFLTFVDAFNPAVSAAPEFGAQLGRYLTETEPGRAWLITTIAAAVLTVLTFAVRSWTATLFVALLAIAALVPMGTLGHSGDEANHNAATMAIVLHIIGAAVWLGGLLLMVVVRAVVGRQQMATVLGRYSTIALVAFVVVAISGTVRAVVGLADWTALASPYGVILIVKIVALIALGLLGAWYRRRLISRVGEDAASRRFWGLIALELAFMGVASGAAAALAQTPPPGGTELPSVQTPAQILTGSALPPELTLSRWFTATEIDLLWAFAAGFGLFFYFAGVWRLRSRGDRWPMHRTILWTIGMLLLVWVTCGPVNAYQDYLFSVHMVGHMLLTMAIPLALVAGAPVTLAARAIRRREDGTRGGREWILWAVHSPVSRVVTNPFVAAALFIGSLWIFYYTDLFRWSLYDHIGHEWMTAHFLITGYLFVLSLIGVDPVPYRAPYPFRLLILIAVMAMHAFFGIAIMMQSGLMVAEWFGAMGRTWGATPLQDQYVGGGVAWSIGEIPTLILAITVAIQWSRSDERNQRRSDRHADRTGDAELEAYNARLAALAERDARTRG</sequence>
<feature type="transmembrane region" description="Helical" evidence="6">
    <location>
        <begin position="213"/>
        <end position="237"/>
    </location>
</feature>
<name>A0ABM8E3H4_9MICO</name>
<evidence type="ECO:0000256" key="3">
    <source>
        <dbReference type="ARBA" id="ARBA00022692"/>
    </source>
</evidence>